<gene>
    <name evidence="1" type="ORF">JKG68_10755</name>
</gene>
<dbReference type="EMBL" id="JAEQMY010000012">
    <property type="protein sequence ID" value="MBL0404448.1"/>
    <property type="molecule type" value="Genomic_DNA"/>
</dbReference>
<name>A0A936Z6Q6_9HYPH</name>
<comment type="caution">
    <text evidence="1">The sequence shown here is derived from an EMBL/GenBank/DDBJ whole genome shotgun (WGS) entry which is preliminary data.</text>
</comment>
<proteinExistence type="predicted"/>
<reference evidence="1" key="1">
    <citation type="submission" date="2021-01" db="EMBL/GenBank/DDBJ databases">
        <title>Microvirga sp.</title>
        <authorList>
            <person name="Kim M.K."/>
        </authorList>
    </citation>
    <scope>NUCLEOTIDE SEQUENCE</scope>
    <source>
        <strain evidence="1">5420S-16</strain>
    </source>
</reference>
<evidence type="ECO:0000313" key="1">
    <source>
        <dbReference type="EMBL" id="MBL0404448.1"/>
    </source>
</evidence>
<protein>
    <submittedName>
        <fullName evidence="1">Uncharacterized protein</fullName>
    </submittedName>
</protein>
<dbReference type="RefSeq" id="WP_202059134.1">
    <property type="nucleotide sequence ID" value="NZ_JAEQMY010000012.1"/>
</dbReference>
<dbReference type="Proteomes" id="UP000605848">
    <property type="component" value="Unassembled WGS sequence"/>
</dbReference>
<organism evidence="1 2">
    <name type="scientific">Microvirga aerilata</name>
    <dbReference type="NCBI Taxonomy" id="670292"/>
    <lineage>
        <taxon>Bacteria</taxon>
        <taxon>Pseudomonadati</taxon>
        <taxon>Pseudomonadota</taxon>
        <taxon>Alphaproteobacteria</taxon>
        <taxon>Hyphomicrobiales</taxon>
        <taxon>Methylobacteriaceae</taxon>
        <taxon>Microvirga</taxon>
    </lineage>
</organism>
<keyword evidence="2" id="KW-1185">Reference proteome</keyword>
<dbReference type="AlphaFoldDB" id="A0A936Z6Q6"/>
<accession>A0A936Z6Q6</accession>
<sequence length="132" mass="14822">MMAFGFFVQGKDGTAQSIPFAFELEDAILILKGICGKDYIPRILPEVKMVESGEFSSVSIQFDREKLLAAAISRATESINQFYITPLRKQRTRTPPAFRNSYQLNAVERAIHLARNAASVRLEVTSMTHDQP</sequence>
<evidence type="ECO:0000313" key="2">
    <source>
        <dbReference type="Proteomes" id="UP000605848"/>
    </source>
</evidence>